<dbReference type="GO" id="GO:0005080">
    <property type="term" value="F:protein kinase C binding"/>
    <property type="evidence" value="ECO:0007669"/>
    <property type="project" value="TreeGrafter"/>
</dbReference>
<evidence type="ECO:0000259" key="5">
    <source>
        <dbReference type="PROSITE" id="PS50135"/>
    </source>
</evidence>
<dbReference type="PROSITE" id="PS50135">
    <property type="entry name" value="ZF_ZZ_2"/>
    <property type="match status" value="3"/>
</dbReference>
<feature type="domain" description="ZZ-type" evidence="5">
    <location>
        <begin position="144"/>
        <end position="200"/>
    </location>
</feature>
<reference evidence="6" key="1">
    <citation type="journal article" date="2018" name="Genome Biol. Evol.">
        <title>Genomics and development of Lentinus tigrinus, a white-rot wood-decaying mushroom with dimorphic fruiting bodies.</title>
        <authorList>
            <person name="Wu B."/>
            <person name="Xu Z."/>
            <person name="Knudson A."/>
            <person name="Carlson A."/>
            <person name="Chen N."/>
            <person name="Kovaka S."/>
            <person name="LaButti K."/>
            <person name="Lipzen A."/>
            <person name="Pennachio C."/>
            <person name="Riley R."/>
            <person name="Schakwitz W."/>
            <person name="Umezawa K."/>
            <person name="Ohm R.A."/>
            <person name="Grigoriev I.V."/>
            <person name="Nagy L.G."/>
            <person name="Gibbons J."/>
            <person name="Hibbett D."/>
        </authorList>
    </citation>
    <scope>NUCLEOTIDE SEQUENCE [LARGE SCALE GENOMIC DNA]</scope>
    <source>
        <strain evidence="6">ALCF2SS1-6</strain>
    </source>
</reference>
<dbReference type="GO" id="GO:0000423">
    <property type="term" value="P:mitophagy"/>
    <property type="evidence" value="ECO:0007669"/>
    <property type="project" value="TreeGrafter"/>
</dbReference>
<dbReference type="InterPro" id="IPR043145">
    <property type="entry name" value="Znf_ZZ_sf"/>
</dbReference>
<keyword evidence="2 4" id="KW-0863">Zinc-finger</keyword>
<dbReference type="GO" id="GO:0007032">
    <property type="term" value="P:endosome organization"/>
    <property type="evidence" value="ECO:0007669"/>
    <property type="project" value="TreeGrafter"/>
</dbReference>
<feature type="domain" description="ZZ-type" evidence="5">
    <location>
        <begin position="64"/>
        <end position="124"/>
    </location>
</feature>
<evidence type="ECO:0000313" key="6">
    <source>
        <dbReference type="EMBL" id="RPD56482.1"/>
    </source>
</evidence>
<dbReference type="PROSITE" id="PS01357">
    <property type="entry name" value="ZF_ZZ_1"/>
    <property type="match status" value="1"/>
</dbReference>
<gene>
    <name evidence="6" type="ORF">L227DRAFT_252140</name>
</gene>
<dbReference type="GO" id="GO:0016235">
    <property type="term" value="C:aggresome"/>
    <property type="evidence" value="ECO:0007669"/>
    <property type="project" value="TreeGrafter"/>
</dbReference>
<name>A0A5C2RZH5_9APHY</name>
<dbReference type="OrthoDB" id="3350428at2759"/>
<dbReference type="GO" id="GO:0008270">
    <property type="term" value="F:zinc ion binding"/>
    <property type="evidence" value="ECO:0007669"/>
    <property type="project" value="UniProtKB-KW"/>
</dbReference>
<accession>A0A5C2RZH5</accession>
<dbReference type="Pfam" id="PF00569">
    <property type="entry name" value="ZZ"/>
    <property type="match status" value="3"/>
</dbReference>
<dbReference type="SMART" id="SM00291">
    <property type="entry name" value="ZnF_ZZ"/>
    <property type="match status" value="3"/>
</dbReference>
<protein>
    <recommendedName>
        <fullName evidence="5">ZZ-type domain-containing protein</fullName>
    </recommendedName>
</protein>
<evidence type="ECO:0000256" key="2">
    <source>
        <dbReference type="ARBA" id="ARBA00022771"/>
    </source>
</evidence>
<evidence type="ECO:0000256" key="4">
    <source>
        <dbReference type="PROSITE-ProRule" id="PRU00228"/>
    </source>
</evidence>
<keyword evidence="3" id="KW-0862">Zinc</keyword>
<dbReference type="AlphaFoldDB" id="A0A5C2RZH5"/>
<dbReference type="STRING" id="1328759.A0A5C2RZH5"/>
<evidence type="ECO:0000256" key="1">
    <source>
        <dbReference type="ARBA" id="ARBA00022723"/>
    </source>
</evidence>
<dbReference type="InterPro" id="IPR052260">
    <property type="entry name" value="Autophagy_Rcpt_SigReg"/>
</dbReference>
<dbReference type="PANTHER" id="PTHR15090:SF0">
    <property type="entry name" value="SEQUESTOSOME-1"/>
    <property type="match status" value="1"/>
</dbReference>
<sequence length="298" mass="33159">MDAENQQSSSSSFGSSAQGPFVSGTSLFGSTTARPAQPSLFTQGFLSPPSLQQQHQSQQQIATHIGVPCGFCGKLNIKGVRYKCLQCILSLSAYDRCESCMAAPRAWDAHDRSHHFFPIHHPDNLADYNLVKSAPSVTPGRLIHQGINCDGCGKKDIEGTWHRCLVCDDFDFCETCIASWLKREAHDVTHPFFPIYSMFGRPKYETMRTAYRAVASTMFANSPYGPSHVGITCDMCTRSPVNGVRYKCFDCADFDLCAQCFTNPTQRQKHSLRHVFFPIVTPGDLSQFNHALAIRQTQ</sequence>
<dbReference type="CDD" id="cd02249">
    <property type="entry name" value="ZZ"/>
    <property type="match status" value="1"/>
</dbReference>
<evidence type="ECO:0000256" key="3">
    <source>
        <dbReference type="ARBA" id="ARBA00022833"/>
    </source>
</evidence>
<evidence type="ECO:0000313" key="7">
    <source>
        <dbReference type="Proteomes" id="UP000313359"/>
    </source>
</evidence>
<dbReference type="EMBL" id="ML122287">
    <property type="protein sequence ID" value="RPD56482.1"/>
    <property type="molecule type" value="Genomic_DNA"/>
</dbReference>
<dbReference type="GO" id="GO:0035973">
    <property type="term" value="P:aggrephagy"/>
    <property type="evidence" value="ECO:0007669"/>
    <property type="project" value="TreeGrafter"/>
</dbReference>
<dbReference type="GO" id="GO:0044753">
    <property type="term" value="C:amphisome"/>
    <property type="evidence" value="ECO:0007669"/>
    <property type="project" value="TreeGrafter"/>
</dbReference>
<dbReference type="Gene3D" id="3.30.60.90">
    <property type="match status" value="3"/>
</dbReference>
<feature type="domain" description="ZZ-type" evidence="5">
    <location>
        <begin position="228"/>
        <end position="284"/>
    </location>
</feature>
<dbReference type="PANTHER" id="PTHR15090">
    <property type="entry name" value="SEQUESTOSOME 1-RELATED"/>
    <property type="match status" value="1"/>
</dbReference>
<dbReference type="GO" id="GO:0070530">
    <property type="term" value="F:K63-linked polyubiquitin modification-dependent protein binding"/>
    <property type="evidence" value="ECO:0007669"/>
    <property type="project" value="TreeGrafter"/>
</dbReference>
<organism evidence="6 7">
    <name type="scientific">Lentinus tigrinus ALCF2SS1-6</name>
    <dbReference type="NCBI Taxonomy" id="1328759"/>
    <lineage>
        <taxon>Eukaryota</taxon>
        <taxon>Fungi</taxon>
        <taxon>Dikarya</taxon>
        <taxon>Basidiomycota</taxon>
        <taxon>Agaricomycotina</taxon>
        <taxon>Agaricomycetes</taxon>
        <taxon>Polyporales</taxon>
        <taxon>Polyporaceae</taxon>
        <taxon>Lentinus</taxon>
    </lineage>
</organism>
<proteinExistence type="predicted"/>
<keyword evidence="7" id="KW-1185">Reference proteome</keyword>
<keyword evidence="1" id="KW-0479">Metal-binding</keyword>
<dbReference type="SUPFAM" id="SSF57850">
    <property type="entry name" value="RING/U-box"/>
    <property type="match status" value="3"/>
</dbReference>
<dbReference type="Proteomes" id="UP000313359">
    <property type="component" value="Unassembled WGS sequence"/>
</dbReference>
<dbReference type="InterPro" id="IPR000433">
    <property type="entry name" value="Znf_ZZ"/>
</dbReference>